<keyword evidence="3" id="KW-1185">Reference proteome</keyword>
<accession>A0ABV0R0Q6</accession>
<gene>
    <name evidence="2" type="ORF">XENOCAPTIV_014889</name>
</gene>
<dbReference type="Proteomes" id="UP001434883">
    <property type="component" value="Unassembled WGS sequence"/>
</dbReference>
<feature type="non-terminal residue" evidence="2">
    <location>
        <position position="1"/>
    </location>
</feature>
<comment type="similarity">
    <text evidence="1">Belongs to the LDH2/MDH2 oxidoreductase family.</text>
</comment>
<comment type="caution">
    <text evidence="2">The sequence shown here is derived from an EMBL/GenBank/DDBJ whole genome shotgun (WGS) entry which is preliminary data.</text>
</comment>
<proteinExistence type="inferred from homology"/>
<dbReference type="InterPro" id="IPR043144">
    <property type="entry name" value="Mal/L-sulf/L-lact_DH-like_ah"/>
</dbReference>
<dbReference type="PANTHER" id="PTHR11091">
    <property type="entry name" value="OXIDOREDUCTASE-RELATED"/>
    <property type="match status" value="1"/>
</dbReference>
<dbReference type="InterPro" id="IPR003767">
    <property type="entry name" value="Malate/L-lactate_DH-like"/>
</dbReference>
<dbReference type="Pfam" id="PF02615">
    <property type="entry name" value="Ldh_2"/>
    <property type="match status" value="1"/>
</dbReference>
<dbReference type="InterPro" id="IPR036111">
    <property type="entry name" value="Mal/L-sulfo/L-lacto_DH-like_sf"/>
</dbReference>
<evidence type="ECO:0000313" key="2">
    <source>
        <dbReference type="EMBL" id="MEQ2201599.1"/>
    </source>
</evidence>
<name>A0ABV0R0Q6_9TELE</name>
<protein>
    <recommendedName>
        <fullName evidence="4">Malate dehydrogenase</fullName>
    </recommendedName>
</protein>
<organism evidence="2 3">
    <name type="scientific">Xenoophorus captivus</name>
    <dbReference type="NCBI Taxonomy" id="1517983"/>
    <lineage>
        <taxon>Eukaryota</taxon>
        <taxon>Metazoa</taxon>
        <taxon>Chordata</taxon>
        <taxon>Craniata</taxon>
        <taxon>Vertebrata</taxon>
        <taxon>Euteleostomi</taxon>
        <taxon>Actinopterygii</taxon>
        <taxon>Neopterygii</taxon>
        <taxon>Teleostei</taxon>
        <taxon>Neoteleostei</taxon>
        <taxon>Acanthomorphata</taxon>
        <taxon>Ovalentaria</taxon>
        <taxon>Atherinomorphae</taxon>
        <taxon>Cyprinodontiformes</taxon>
        <taxon>Goodeidae</taxon>
        <taxon>Xenoophorus</taxon>
    </lineage>
</organism>
<dbReference type="Gene3D" id="1.10.1530.10">
    <property type="match status" value="1"/>
</dbReference>
<dbReference type="PANTHER" id="PTHR11091:SF0">
    <property type="entry name" value="MALATE DEHYDROGENASE"/>
    <property type="match status" value="1"/>
</dbReference>
<dbReference type="SUPFAM" id="SSF89733">
    <property type="entry name" value="L-sulfolactate dehydrogenase-like"/>
    <property type="match status" value="1"/>
</dbReference>
<evidence type="ECO:0000313" key="3">
    <source>
        <dbReference type="Proteomes" id="UP001434883"/>
    </source>
</evidence>
<dbReference type="EMBL" id="JAHRIN010028288">
    <property type="protein sequence ID" value="MEQ2201599.1"/>
    <property type="molecule type" value="Genomic_DNA"/>
</dbReference>
<reference evidence="2 3" key="1">
    <citation type="submission" date="2021-06" db="EMBL/GenBank/DDBJ databases">
        <authorList>
            <person name="Palmer J.M."/>
        </authorList>
    </citation>
    <scope>NUCLEOTIDE SEQUENCE [LARGE SCALE GENOMIC DNA]</scope>
    <source>
        <strain evidence="2 3">XC_2019</strain>
        <tissue evidence="2">Muscle</tissue>
    </source>
</reference>
<evidence type="ECO:0008006" key="4">
    <source>
        <dbReference type="Google" id="ProtNLM"/>
    </source>
</evidence>
<sequence>CVVSQQEVESFIGRCITTVGAKPHHASSLAEVLVTADCRGHCSHGLNRMDMYLKDIQTGVCAVEEYFWNCWILFDASPEREHDRYVIY</sequence>
<evidence type="ECO:0000256" key="1">
    <source>
        <dbReference type="ARBA" id="ARBA00006056"/>
    </source>
</evidence>